<dbReference type="OrthoDB" id="9764591at2"/>
<dbReference type="Pfam" id="PF00496">
    <property type="entry name" value="SBP_bac_5"/>
    <property type="match status" value="1"/>
</dbReference>
<evidence type="ECO:0000256" key="4">
    <source>
        <dbReference type="SAM" id="SignalP"/>
    </source>
</evidence>
<feature type="chain" id="PRO_5039035605" evidence="4">
    <location>
        <begin position="23"/>
        <end position="508"/>
    </location>
</feature>
<dbReference type="Gene3D" id="3.10.105.10">
    <property type="entry name" value="Dipeptide-binding Protein, Domain 3"/>
    <property type="match status" value="1"/>
</dbReference>
<dbReference type="InterPro" id="IPR039424">
    <property type="entry name" value="SBP_5"/>
</dbReference>
<keyword evidence="7" id="KW-1185">Reference proteome</keyword>
<dbReference type="GO" id="GO:1904680">
    <property type="term" value="F:peptide transmembrane transporter activity"/>
    <property type="evidence" value="ECO:0007669"/>
    <property type="project" value="TreeGrafter"/>
</dbReference>
<evidence type="ECO:0000259" key="5">
    <source>
        <dbReference type="Pfam" id="PF00496"/>
    </source>
</evidence>
<evidence type="ECO:0000313" key="7">
    <source>
        <dbReference type="Proteomes" id="UP000283644"/>
    </source>
</evidence>
<dbReference type="RefSeq" id="WP_118924786.1">
    <property type="nucleotide sequence ID" value="NZ_QXGH01000013.1"/>
</dbReference>
<dbReference type="PIRSF" id="PIRSF002741">
    <property type="entry name" value="MppA"/>
    <property type="match status" value="1"/>
</dbReference>
<gene>
    <name evidence="6" type="ORF">D0Z08_08885</name>
</gene>
<protein>
    <submittedName>
        <fullName evidence="6">ABC transporter substrate-binding protein</fullName>
    </submittedName>
</protein>
<evidence type="ECO:0000256" key="1">
    <source>
        <dbReference type="ARBA" id="ARBA00005695"/>
    </source>
</evidence>
<dbReference type="PROSITE" id="PS51257">
    <property type="entry name" value="PROKAR_LIPOPROTEIN"/>
    <property type="match status" value="1"/>
</dbReference>
<name>A0A417Y3N4_9ACTN</name>
<evidence type="ECO:0000313" key="6">
    <source>
        <dbReference type="EMBL" id="RHW27272.1"/>
    </source>
</evidence>
<dbReference type="GO" id="GO:0015833">
    <property type="term" value="P:peptide transport"/>
    <property type="evidence" value="ECO:0007669"/>
    <property type="project" value="TreeGrafter"/>
</dbReference>
<comment type="caution">
    <text evidence="6">The sequence shown here is derived from an EMBL/GenBank/DDBJ whole genome shotgun (WGS) entry which is preliminary data.</text>
</comment>
<feature type="domain" description="Solute-binding protein family 5" evidence="5">
    <location>
        <begin position="84"/>
        <end position="428"/>
    </location>
</feature>
<evidence type="ECO:0000256" key="3">
    <source>
        <dbReference type="ARBA" id="ARBA00022729"/>
    </source>
</evidence>
<organism evidence="6 7">
    <name type="scientific">Nocardioides immobilis</name>
    <dbReference type="NCBI Taxonomy" id="2049295"/>
    <lineage>
        <taxon>Bacteria</taxon>
        <taxon>Bacillati</taxon>
        <taxon>Actinomycetota</taxon>
        <taxon>Actinomycetes</taxon>
        <taxon>Propionibacteriales</taxon>
        <taxon>Nocardioidaceae</taxon>
        <taxon>Nocardioides</taxon>
    </lineage>
</organism>
<keyword evidence="3 4" id="KW-0732">Signal</keyword>
<dbReference type="SUPFAM" id="SSF53850">
    <property type="entry name" value="Periplasmic binding protein-like II"/>
    <property type="match status" value="1"/>
</dbReference>
<dbReference type="AlphaFoldDB" id="A0A417Y3N4"/>
<dbReference type="EMBL" id="QXGH01000013">
    <property type="protein sequence ID" value="RHW27272.1"/>
    <property type="molecule type" value="Genomic_DNA"/>
</dbReference>
<dbReference type="Gene3D" id="3.40.190.10">
    <property type="entry name" value="Periplasmic binding protein-like II"/>
    <property type="match status" value="1"/>
</dbReference>
<feature type="signal peptide" evidence="4">
    <location>
        <begin position="1"/>
        <end position="22"/>
    </location>
</feature>
<evidence type="ECO:0000256" key="2">
    <source>
        <dbReference type="ARBA" id="ARBA00022448"/>
    </source>
</evidence>
<keyword evidence="2" id="KW-0813">Transport</keyword>
<comment type="similarity">
    <text evidence="1">Belongs to the bacterial solute-binding protein 5 family.</text>
</comment>
<dbReference type="GO" id="GO:0042597">
    <property type="term" value="C:periplasmic space"/>
    <property type="evidence" value="ECO:0007669"/>
    <property type="project" value="UniProtKB-ARBA"/>
</dbReference>
<dbReference type="InterPro" id="IPR000914">
    <property type="entry name" value="SBP_5_dom"/>
</dbReference>
<accession>A0A417Y3N4</accession>
<dbReference type="Proteomes" id="UP000283644">
    <property type="component" value="Unassembled WGS sequence"/>
</dbReference>
<proteinExistence type="inferred from homology"/>
<sequence length="508" mass="53874">MAHHTRLAATAVAAALTASLLAACAGSDASNGSGEPVAGGTLNVLRANPFEGFEGDKQTLNSSYQISQAVIEPLIRIGEDGESLAPGLASSWRYTKGGTRLAIELDPDANFSDGSPVTADDVAFSIETWKAGPNYGASFGSIEEIEVVDEKSLVLHLSVPDTALVAFLAWGNAGVMPEDFGGRSAEEYYQDPIGAGAFTVDSWSANGEVVLEKNDDYYLEDRPYVDEVVSTFASDPNSVTLQLQSGEADMADEILPVTAATLPEGFAFQGPEHLTPVLVMNTKEAALADADVRRAIGYAIDYEAIADGALKAYGSAPEGSLPTNLENWAPPSEPYFSRDLDRAEELLAGAEAPDELDLIYPNDASSSVMAQVIQENLGEIGIEVELTSADAGTAYGAMSSGDFDLVIFSNNAITTDASDPAWYIVATNTMFSGYLTDEAISILTDYASTSDPAAKEAAITELQDLWSTEAPYIALAHTPALEGIRDVVHDAHVTPWGVYYFDTIWKSQ</sequence>
<dbReference type="GO" id="GO:0043190">
    <property type="term" value="C:ATP-binding cassette (ABC) transporter complex"/>
    <property type="evidence" value="ECO:0007669"/>
    <property type="project" value="InterPro"/>
</dbReference>
<dbReference type="InterPro" id="IPR030678">
    <property type="entry name" value="Peptide/Ni-bd"/>
</dbReference>
<dbReference type="CDD" id="cd00995">
    <property type="entry name" value="PBP2_NikA_DppA_OppA_like"/>
    <property type="match status" value="1"/>
</dbReference>
<dbReference type="PANTHER" id="PTHR30290:SF9">
    <property type="entry name" value="OLIGOPEPTIDE-BINDING PROTEIN APPA"/>
    <property type="match status" value="1"/>
</dbReference>
<dbReference type="PANTHER" id="PTHR30290">
    <property type="entry name" value="PERIPLASMIC BINDING COMPONENT OF ABC TRANSPORTER"/>
    <property type="match status" value="1"/>
</dbReference>
<reference evidence="6 7" key="1">
    <citation type="submission" date="2018-09" db="EMBL/GenBank/DDBJ databases">
        <title>Genome sequencing of Nocardioides immobilis CCTCC AB 2017083 for comparison to Nocardioides silvaticus.</title>
        <authorList>
            <person name="Li C."/>
            <person name="Wang G."/>
        </authorList>
    </citation>
    <scope>NUCLEOTIDE SEQUENCE [LARGE SCALE GENOMIC DNA]</scope>
    <source>
        <strain evidence="6 7">CCTCC AB 2017083</strain>
    </source>
</reference>